<name>A0A7G9R032_9MICO</name>
<dbReference type="RefSeq" id="WP_187566581.1">
    <property type="nucleotide sequence ID" value="NZ_CP060712.1"/>
</dbReference>
<evidence type="ECO:0000313" key="4">
    <source>
        <dbReference type="Proteomes" id="UP000515976"/>
    </source>
</evidence>
<dbReference type="Proteomes" id="UP000515976">
    <property type="component" value="Chromosome"/>
</dbReference>
<feature type="transmembrane region" description="Helical" evidence="1">
    <location>
        <begin position="29"/>
        <end position="53"/>
    </location>
</feature>
<keyword evidence="4" id="KW-1185">Reference proteome</keyword>
<reference evidence="3 4" key="1">
    <citation type="submission" date="2020-08" db="EMBL/GenBank/DDBJ databases">
        <title>Genome sequence of Phycicoccus endophyticus JCM 31784T.</title>
        <authorList>
            <person name="Hyun D.-W."/>
            <person name="Bae J.-W."/>
        </authorList>
    </citation>
    <scope>NUCLEOTIDE SEQUENCE [LARGE SCALE GENOMIC DNA]</scope>
    <source>
        <strain evidence="3 4">JCM 31784</strain>
    </source>
</reference>
<feature type="chain" id="PRO_5028852654" evidence="2">
    <location>
        <begin position="20"/>
        <end position="128"/>
    </location>
</feature>
<gene>
    <name evidence="3" type="ORF">H9L10_11880</name>
</gene>
<feature type="signal peptide" evidence="2">
    <location>
        <begin position="1"/>
        <end position="19"/>
    </location>
</feature>
<dbReference type="EMBL" id="CP060712">
    <property type="protein sequence ID" value="QNN48957.1"/>
    <property type="molecule type" value="Genomic_DNA"/>
</dbReference>
<accession>A0A7G9R032</accession>
<dbReference type="AlphaFoldDB" id="A0A7G9R032"/>
<evidence type="ECO:0000313" key="3">
    <source>
        <dbReference type="EMBL" id="QNN48957.1"/>
    </source>
</evidence>
<evidence type="ECO:0000256" key="2">
    <source>
        <dbReference type="SAM" id="SignalP"/>
    </source>
</evidence>
<keyword evidence="1" id="KW-0472">Membrane</keyword>
<keyword evidence="1" id="KW-1133">Transmembrane helix</keyword>
<dbReference type="KEGG" id="pei:H9L10_11880"/>
<evidence type="ECO:0000256" key="1">
    <source>
        <dbReference type="SAM" id="Phobius"/>
    </source>
</evidence>
<feature type="transmembrane region" description="Helical" evidence="1">
    <location>
        <begin position="65"/>
        <end position="87"/>
    </location>
</feature>
<organism evidence="3 4">
    <name type="scientific">Phycicoccus endophyticus</name>
    <dbReference type="NCBI Taxonomy" id="1690220"/>
    <lineage>
        <taxon>Bacteria</taxon>
        <taxon>Bacillati</taxon>
        <taxon>Actinomycetota</taxon>
        <taxon>Actinomycetes</taxon>
        <taxon>Micrococcales</taxon>
        <taxon>Intrasporangiaceae</taxon>
        <taxon>Phycicoccus</taxon>
    </lineage>
</organism>
<protein>
    <submittedName>
        <fullName evidence="3">Uncharacterized protein</fullName>
    </submittedName>
</protein>
<keyword evidence="1" id="KW-0812">Transmembrane</keyword>
<sequence>MAPAALLVVVALPVSVATAAAGGPSAVASVALALVPAGAVVLAAHWLTAFRVLPPTLAFLPETGPVVLVLWLLWPPLLSAGAGAVAVRVTGLALEGTPALLVVPGLVVAGVWARALRALHAATGAHRD</sequence>
<keyword evidence="2" id="KW-0732">Signal</keyword>
<feature type="transmembrane region" description="Helical" evidence="1">
    <location>
        <begin position="99"/>
        <end position="119"/>
    </location>
</feature>
<proteinExistence type="predicted"/>